<evidence type="ECO:0000256" key="6">
    <source>
        <dbReference type="ARBA" id="ARBA00022692"/>
    </source>
</evidence>
<evidence type="ECO:0000313" key="11">
    <source>
        <dbReference type="EMBL" id="RDD62977.1"/>
    </source>
</evidence>
<feature type="transmembrane region" description="Helical" evidence="9">
    <location>
        <begin position="193"/>
        <end position="215"/>
    </location>
</feature>
<evidence type="ECO:0000256" key="9">
    <source>
        <dbReference type="RuleBase" id="RU363043"/>
    </source>
</evidence>
<accession>A0A369TFT0</accession>
<feature type="transmembrane region" description="Helical" evidence="9">
    <location>
        <begin position="72"/>
        <end position="102"/>
    </location>
</feature>
<dbReference type="InterPro" id="IPR035906">
    <property type="entry name" value="MetI-like_sf"/>
</dbReference>
<dbReference type="PANTHER" id="PTHR43470">
    <property type="entry name" value="PHOSPHATE TRANSPORT SYSTEM PERMEASE PROTEIN PSTA-RELATED"/>
    <property type="match status" value="1"/>
</dbReference>
<dbReference type="RefSeq" id="WP_114580928.1">
    <property type="nucleotide sequence ID" value="NZ_QPMH01000003.1"/>
</dbReference>
<dbReference type="Gene3D" id="1.10.3720.10">
    <property type="entry name" value="MetI-like"/>
    <property type="match status" value="1"/>
</dbReference>
<evidence type="ECO:0000256" key="2">
    <source>
        <dbReference type="ARBA" id="ARBA00007069"/>
    </source>
</evidence>
<dbReference type="GO" id="GO:0035435">
    <property type="term" value="P:phosphate ion transmembrane transport"/>
    <property type="evidence" value="ECO:0007669"/>
    <property type="project" value="InterPro"/>
</dbReference>
<reference evidence="11 12" key="1">
    <citation type="submission" date="2018-07" db="EMBL/GenBank/DDBJ databases">
        <title>Venubactetium sediminum gen. nov., sp. nov., isolated from a marine solar saltern.</title>
        <authorList>
            <person name="Wang S."/>
        </authorList>
    </citation>
    <scope>NUCLEOTIDE SEQUENCE [LARGE SCALE GENOMIC DNA]</scope>
    <source>
        <strain evidence="11 12">WD2A32</strain>
    </source>
</reference>
<organism evidence="11 12">
    <name type="scientific">Ferruginivarius sediminum</name>
    <dbReference type="NCBI Taxonomy" id="2661937"/>
    <lineage>
        <taxon>Bacteria</taxon>
        <taxon>Pseudomonadati</taxon>
        <taxon>Pseudomonadota</taxon>
        <taxon>Alphaproteobacteria</taxon>
        <taxon>Rhodospirillales</taxon>
        <taxon>Rhodospirillaceae</taxon>
        <taxon>Ferruginivarius</taxon>
    </lineage>
</organism>
<comment type="caution">
    <text evidence="11">The sequence shown here is derived from an EMBL/GenBank/DDBJ whole genome shotgun (WGS) entry which is preliminary data.</text>
</comment>
<evidence type="ECO:0000256" key="3">
    <source>
        <dbReference type="ARBA" id="ARBA00016864"/>
    </source>
</evidence>
<keyword evidence="12" id="KW-1185">Reference proteome</keyword>
<dbReference type="InterPro" id="IPR000515">
    <property type="entry name" value="MetI-like"/>
</dbReference>
<name>A0A369TFT0_9PROT</name>
<evidence type="ECO:0000256" key="1">
    <source>
        <dbReference type="ARBA" id="ARBA00004651"/>
    </source>
</evidence>
<dbReference type="PANTHER" id="PTHR43470:SF3">
    <property type="entry name" value="PHOSPHATE TRANSPORT SYSTEM PERMEASE PROTEIN PSTA-RELATED"/>
    <property type="match status" value="1"/>
</dbReference>
<evidence type="ECO:0000256" key="4">
    <source>
        <dbReference type="ARBA" id="ARBA00022448"/>
    </source>
</evidence>
<dbReference type="CDD" id="cd06261">
    <property type="entry name" value="TM_PBP2"/>
    <property type="match status" value="1"/>
</dbReference>
<dbReference type="InterPro" id="IPR005672">
    <property type="entry name" value="Phosphate_PstA"/>
</dbReference>
<dbReference type="Proteomes" id="UP000253941">
    <property type="component" value="Unassembled WGS sequence"/>
</dbReference>
<keyword evidence="4" id="KW-0813">Transport</keyword>
<keyword evidence="6 9" id="KW-0812">Transmembrane</keyword>
<evidence type="ECO:0000256" key="8">
    <source>
        <dbReference type="ARBA" id="ARBA00023136"/>
    </source>
</evidence>
<keyword evidence="5 9" id="KW-1003">Cell membrane</keyword>
<evidence type="ECO:0000259" key="10">
    <source>
        <dbReference type="PROSITE" id="PS50928"/>
    </source>
</evidence>
<keyword evidence="7 9" id="KW-1133">Transmembrane helix</keyword>
<dbReference type="Pfam" id="PF00528">
    <property type="entry name" value="BPD_transp_1"/>
    <property type="match status" value="1"/>
</dbReference>
<feature type="domain" description="ABC transmembrane type-1" evidence="10">
    <location>
        <begin position="73"/>
        <end position="277"/>
    </location>
</feature>
<dbReference type="EMBL" id="QPMH01000003">
    <property type="protein sequence ID" value="RDD62977.1"/>
    <property type="molecule type" value="Genomic_DNA"/>
</dbReference>
<evidence type="ECO:0000313" key="12">
    <source>
        <dbReference type="Proteomes" id="UP000253941"/>
    </source>
</evidence>
<dbReference type="SUPFAM" id="SSF161098">
    <property type="entry name" value="MetI-like"/>
    <property type="match status" value="1"/>
</dbReference>
<dbReference type="GO" id="GO:0005886">
    <property type="term" value="C:plasma membrane"/>
    <property type="evidence" value="ECO:0007669"/>
    <property type="project" value="UniProtKB-SubCell"/>
</dbReference>
<feature type="transmembrane region" description="Helical" evidence="9">
    <location>
        <begin position="259"/>
        <end position="284"/>
    </location>
</feature>
<evidence type="ECO:0000256" key="5">
    <source>
        <dbReference type="ARBA" id="ARBA00022475"/>
    </source>
</evidence>
<comment type="subcellular location">
    <subcellularLocation>
        <location evidence="9">Cell inner membrane</location>
        <topology evidence="9">Multi-pass membrane protein</topology>
    </subcellularLocation>
    <subcellularLocation>
        <location evidence="1">Cell membrane</location>
        <topology evidence="1">Multi-pass membrane protein</topology>
    </subcellularLocation>
</comment>
<feature type="transmembrane region" description="Helical" evidence="9">
    <location>
        <begin position="141"/>
        <end position="161"/>
    </location>
</feature>
<comment type="similarity">
    <text evidence="2 9">Belongs to the binding-protein-dependent transport system permease family. CysTW subfamily.</text>
</comment>
<dbReference type="PROSITE" id="PS50928">
    <property type="entry name" value="ABC_TM1"/>
    <property type="match status" value="1"/>
</dbReference>
<dbReference type="AlphaFoldDB" id="A0A369TFT0"/>
<sequence length="296" mass="30799">MSEASQPLLAHRSALRRVDWSAPAVCAIPVAVVAVMAWMLGEIAWLGADKLSWTFLTEAPRNAGREGGIGPIIASTGLIVGICLATALPLAVATSVLIAEYLPAHSRTVRVMRTLLDVLAAVPSIVFGVFGYAFFALALGFGFSILSGGLTLATMILPILIGSIEQSLRAVPLDMRIAGAGLGMTRPAVIARVLLPLASPGILAGTLLGLGRALAETAALVFTSGYVARMPESLLDSGRTLSIHVFDLSMNVPGGSGPAAGTTLLLVLLLLVLNGALLWLIAIWRRRTGMSFTLTP</sequence>
<protein>
    <recommendedName>
        <fullName evidence="3 9">Phosphate transport system permease protein PstA</fullName>
    </recommendedName>
</protein>
<dbReference type="GO" id="GO:0005315">
    <property type="term" value="F:phosphate transmembrane transporter activity"/>
    <property type="evidence" value="ECO:0007669"/>
    <property type="project" value="InterPro"/>
</dbReference>
<feature type="transmembrane region" description="Helical" evidence="9">
    <location>
        <begin position="20"/>
        <end position="41"/>
    </location>
</feature>
<dbReference type="NCBIfam" id="TIGR00974">
    <property type="entry name" value="3a0107s02c"/>
    <property type="match status" value="1"/>
</dbReference>
<evidence type="ECO:0000256" key="7">
    <source>
        <dbReference type="ARBA" id="ARBA00022989"/>
    </source>
</evidence>
<proteinExistence type="inferred from homology"/>
<gene>
    <name evidence="11" type="primary">pstA</name>
    <name evidence="11" type="ORF">DRB17_04165</name>
</gene>
<keyword evidence="8 9" id="KW-0472">Membrane</keyword>
<feature type="transmembrane region" description="Helical" evidence="9">
    <location>
        <begin position="114"/>
        <end position="135"/>
    </location>
</feature>